<keyword evidence="3 5" id="KW-1133">Transmembrane helix</keyword>
<keyword evidence="4 5" id="KW-0472">Membrane</keyword>
<gene>
    <name evidence="7" type="ORF">NQX30_02410</name>
</gene>
<evidence type="ECO:0000256" key="2">
    <source>
        <dbReference type="ARBA" id="ARBA00022692"/>
    </source>
</evidence>
<sequence>MKISRWLKILFLVALVAVGIAVAQLYLQAPVHLRFGGWEASPPLSLALVVVVIALIVVAFFIKTLAFLLLLPSRMASWGRQRAVTQRQEALAGGVRALALDDSKLALKHFLRLSEDKHSDAGTHAWLAAVAAEKIGDVQKRKHLLRLTANSSPAELAAAAKACLACDEDRLSEAFNILAAAGAPGHSPVLAKMFLDTARRRSEWPAALGAAYQLRTVSPSAKWKKAVIDMVRQGLDTIDDAEKLEDFWKNHVHADERKNAELLSGYIYALHRLGNDKSVADALERAAKTNGEAPEILLVIAALGSRKLCETFFTAGEKGAETSRSAEQVSAIAALAERLNLWGKARRYYQMAHSLRPESRYLQALTELEKKMKSAEAGDS</sequence>
<keyword evidence="8" id="KW-1185">Reference proteome</keyword>
<evidence type="ECO:0000256" key="1">
    <source>
        <dbReference type="ARBA" id="ARBA00004370"/>
    </source>
</evidence>
<feature type="transmembrane region" description="Helical" evidence="5">
    <location>
        <begin position="7"/>
        <end position="27"/>
    </location>
</feature>
<keyword evidence="2 5" id="KW-0812">Transmembrane</keyword>
<dbReference type="EMBL" id="JANQAO010000001">
    <property type="protein sequence ID" value="MDM5147227.1"/>
    <property type="molecule type" value="Genomic_DNA"/>
</dbReference>
<comment type="caution">
    <text evidence="7">The sequence shown here is derived from an EMBL/GenBank/DDBJ whole genome shotgun (WGS) entry which is preliminary data.</text>
</comment>
<reference evidence="7" key="1">
    <citation type="submission" date="2022-08" db="EMBL/GenBank/DDBJ databases">
        <authorList>
            <person name="Dzunkova M."/>
            <person name="La Clair J."/>
            <person name="Tyml T."/>
            <person name="Doud D."/>
            <person name="Schulz F."/>
            <person name="Piquer S."/>
            <person name="Porcel Sanchis D."/>
            <person name="Osborn A."/>
            <person name="Robinson D."/>
            <person name="Louie K.B."/>
            <person name="Bowen B.P."/>
            <person name="Bowers R."/>
            <person name="Lee J."/>
            <person name="Arnau Llombart V."/>
            <person name="Diaz Villanueva W."/>
            <person name="Gosliner T."/>
            <person name="Northen T."/>
            <person name="Cheng J.-F."/>
            <person name="Burkart M.D."/>
            <person name="Woyke T."/>
        </authorList>
    </citation>
    <scope>NUCLEOTIDE SEQUENCE</scope>
    <source>
        <strain evidence="7">Df01</strain>
    </source>
</reference>
<dbReference type="Pfam" id="PF07219">
    <property type="entry name" value="HemY_N"/>
    <property type="match status" value="1"/>
</dbReference>
<reference evidence="7" key="2">
    <citation type="journal article" date="2023" name="Microbiome">
        <title>Synthase-selected sorting approach identifies a beta-lactone synthase in a nudibranch symbiotic bacterium.</title>
        <authorList>
            <person name="Dzunkova M."/>
            <person name="La Clair J.J."/>
            <person name="Tyml T."/>
            <person name="Doud D."/>
            <person name="Schulz F."/>
            <person name="Piquer-Esteban S."/>
            <person name="Porcel Sanchis D."/>
            <person name="Osborn A."/>
            <person name="Robinson D."/>
            <person name="Louie K.B."/>
            <person name="Bowen B.P."/>
            <person name="Bowers R.M."/>
            <person name="Lee J."/>
            <person name="Arnau V."/>
            <person name="Diaz-Villanueva W."/>
            <person name="Stepanauskas R."/>
            <person name="Gosliner T."/>
            <person name="Date S.V."/>
            <person name="Northen T.R."/>
            <person name="Cheng J.F."/>
            <person name="Burkart M.D."/>
            <person name="Woyke T."/>
        </authorList>
    </citation>
    <scope>NUCLEOTIDE SEQUENCE</scope>
    <source>
        <strain evidence="7">Df01</strain>
    </source>
</reference>
<organism evidence="7 8">
    <name type="scientific">Candidatus Doriopsillibacter californiensis</name>
    <dbReference type="NCBI Taxonomy" id="2970740"/>
    <lineage>
        <taxon>Bacteria</taxon>
        <taxon>Pseudomonadati</taxon>
        <taxon>Pseudomonadota</taxon>
        <taxon>Gammaproteobacteria</taxon>
        <taxon>Candidatus Tethybacterales</taxon>
        <taxon>Candidatus Persebacteraceae</taxon>
        <taxon>Candidatus Doriopsillibacter</taxon>
    </lineage>
</organism>
<comment type="subcellular location">
    <subcellularLocation>
        <location evidence="1">Membrane</location>
    </subcellularLocation>
</comment>
<name>A0ABT7QKK6_9GAMM</name>
<evidence type="ECO:0000259" key="6">
    <source>
        <dbReference type="Pfam" id="PF07219"/>
    </source>
</evidence>
<evidence type="ECO:0000256" key="3">
    <source>
        <dbReference type="ARBA" id="ARBA00022989"/>
    </source>
</evidence>
<evidence type="ECO:0000313" key="8">
    <source>
        <dbReference type="Proteomes" id="UP001168167"/>
    </source>
</evidence>
<feature type="domain" description="HemY N-terminal" evidence="6">
    <location>
        <begin position="31"/>
        <end position="134"/>
    </location>
</feature>
<protein>
    <recommendedName>
        <fullName evidence="6">HemY N-terminal domain-containing protein</fullName>
    </recommendedName>
</protein>
<dbReference type="Proteomes" id="UP001168167">
    <property type="component" value="Unassembled WGS sequence"/>
</dbReference>
<evidence type="ECO:0000313" key="7">
    <source>
        <dbReference type="EMBL" id="MDM5147227.1"/>
    </source>
</evidence>
<evidence type="ECO:0000256" key="4">
    <source>
        <dbReference type="ARBA" id="ARBA00023136"/>
    </source>
</evidence>
<feature type="transmembrane region" description="Helical" evidence="5">
    <location>
        <begin position="47"/>
        <end position="71"/>
    </location>
</feature>
<dbReference type="InterPro" id="IPR010817">
    <property type="entry name" value="HemY_N"/>
</dbReference>
<proteinExistence type="predicted"/>
<evidence type="ECO:0000256" key="5">
    <source>
        <dbReference type="SAM" id="Phobius"/>
    </source>
</evidence>
<accession>A0ABT7QKK6</accession>